<protein>
    <recommendedName>
        <fullName evidence="3">AB hydrolase-1 domain-containing protein</fullName>
    </recommendedName>
</protein>
<name>A0ABP1P8G1_XYLVO</name>
<evidence type="ECO:0000256" key="1">
    <source>
        <dbReference type="ARBA" id="ARBA00008645"/>
    </source>
</evidence>
<dbReference type="PANTHER" id="PTHR43798">
    <property type="entry name" value="MONOACYLGLYCEROL LIPASE"/>
    <property type="match status" value="1"/>
</dbReference>
<dbReference type="InterPro" id="IPR000073">
    <property type="entry name" value="AB_hydrolase_1"/>
</dbReference>
<evidence type="ECO:0000259" key="3">
    <source>
        <dbReference type="Pfam" id="PF00561"/>
    </source>
</evidence>
<dbReference type="PANTHER" id="PTHR43798:SF14">
    <property type="entry name" value="SERINE HYDROLASE-LIKE PROTEIN DDB_G0286239"/>
    <property type="match status" value="1"/>
</dbReference>
<comment type="similarity">
    <text evidence="1">Belongs to the AB hydrolase superfamily.</text>
</comment>
<accession>A0ABP1P8G1</accession>
<proteinExistence type="inferred from homology"/>
<dbReference type="SUPFAM" id="SSF53474">
    <property type="entry name" value="alpha/beta-Hydrolases"/>
    <property type="match status" value="1"/>
</dbReference>
<dbReference type="InterPro" id="IPR029058">
    <property type="entry name" value="AB_hydrolase_fold"/>
</dbReference>
<dbReference type="EMBL" id="CAXAJV020001299">
    <property type="protein sequence ID" value="CAL7948434.1"/>
    <property type="molecule type" value="Genomic_DNA"/>
</dbReference>
<sequence>MDQMHEFLEIKLPVPWGHVAAKTYGPQNGKKILMVHGIFDNAGSFNRLIKFLPQEYQYVCIDLPGHGLSSKFPPGIPLHFFDYVYTILLVLDALKWKTCIYIAHSFGAHLGTYFSILYPGRLEKFIALDGFLPNFVEDIIKYIRTSYNLKSYTRESSRLYTEDEVLHALQFRRQEVLKLDAAKALFTRSVTKVNDLYKYNRDVRLKCFISPILNMEQHNEIFNKYSTKTLVITTGRHDQFHLRLPNLSDKNILTVVTVKGNHDVHNNYPERVAPYICTFLNNNLQSKL</sequence>
<comment type="caution">
    <text evidence="4">The sequence shown here is derived from an EMBL/GenBank/DDBJ whole genome shotgun (WGS) entry which is preliminary data.</text>
</comment>
<evidence type="ECO:0000313" key="4">
    <source>
        <dbReference type="EMBL" id="CAL7948434.1"/>
    </source>
</evidence>
<evidence type="ECO:0000313" key="5">
    <source>
        <dbReference type="Proteomes" id="UP001642520"/>
    </source>
</evidence>
<evidence type="ECO:0000256" key="2">
    <source>
        <dbReference type="ARBA" id="ARBA00022801"/>
    </source>
</evidence>
<keyword evidence="5" id="KW-1185">Reference proteome</keyword>
<dbReference type="Pfam" id="PF00561">
    <property type="entry name" value="Abhydrolase_1"/>
    <property type="match status" value="1"/>
</dbReference>
<dbReference type="Gene3D" id="3.40.50.1820">
    <property type="entry name" value="alpha/beta hydrolase"/>
    <property type="match status" value="1"/>
</dbReference>
<reference evidence="4 5" key="1">
    <citation type="submission" date="2024-08" db="EMBL/GenBank/DDBJ databases">
        <authorList>
            <person name="Will J Nash"/>
            <person name="Angela Man"/>
            <person name="Seanna McTaggart"/>
            <person name="Kendall Baker"/>
            <person name="Tom Barker"/>
            <person name="Leah Catchpole"/>
            <person name="Alex Durrant"/>
            <person name="Karim Gharbi"/>
            <person name="Naomi Irish"/>
            <person name="Gemy Kaithakottil"/>
            <person name="Debby Ku"/>
            <person name="Aaliyah Providence"/>
            <person name="Felix Shaw"/>
            <person name="David Swarbreck"/>
            <person name="Chris Watkins"/>
            <person name="Ann M. McCartney"/>
            <person name="Giulio Formenti"/>
            <person name="Alice Mouton"/>
            <person name="Noel Vella"/>
            <person name="Bjorn M von Reumont"/>
            <person name="Adriana Vella"/>
            <person name="Wilfried Haerty"/>
        </authorList>
    </citation>
    <scope>NUCLEOTIDE SEQUENCE [LARGE SCALE GENOMIC DNA]</scope>
</reference>
<keyword evidence="2" id="KW-0378">Hydrolase</keyword>
<gene>
    <name evidence="4" type="ORF">XYLVIOL_LOCUS8861</name>
</gene>
<dbReference type="Proteomes" id="UP001642520">
    <property type="component" value="Unassembled WGS sequence"/>
</dbReference>
<organism evidence="4 5">
    <name type="scientific">Xylocopa violacea</name>
    <name type="common">Violet carpenter bee</name>
    <name type="synonym">Apis violacea</name>
    <dbReference type="NCBI Taxonomy" id="135666"/>
    <lineage>
        <taxon>Eukaryota</taxon>
        <taxon>Metazoa</taxon>
        <taxon>Ecdysozoa</taxon>
        <taxon>Arthropoda</taxon>
        <taxon>Hexapoda</taxon>
        <taxon>Insecta</taxon>
        <taxon>Pterygota</taxon>
        <taxon>Neoptera</taxon>
        <taxon>Endopterygota</taxon>
        <taxon>Hymenoptera</taxon>
        <taxon>Apocrita</taxon>
        <taxon>Aculeata</taxon>
        <taxon>Apoidea</taxon>
        <taxon>Anthophila</taxon>
        <taxon>Apidae</taxon>
        <taxon>Xylocopa</taxon>
        <taxon>Xylocopa</taxon>
    </lineage>
</organism>
<feature type="domain" description="AB hydrolase-1" evidence="3">
    <location>
        <begin position="32"/>
        <end position="135"/>
    </location>
</feature>
<dbReference type="InterPro" id="IPR050266">
    <property type="entry name" value="AB_hydrolase_sf"/>
</dbReference>